<evidence type="ECO:0000313" key="3">
    <source>
        <dbReference type="Proteomes" id="UP000005801"/>
    </source>
</evidence>
<dbReference type="STRING" id="391625.PPSIR1_33134"/>
<evidence type="ECO:0000313" key="2">
    <source>
        <dbReference type="EMBL" id="EDM78460.1"/>
    </source>
</evidence>
<proteinExistence type="predicted"/>
<accession>A6G6I3</accession>
<dbReference type="EMBL" id="ABCS01000030">
    <property type="protein sequence ID" value="EDM78460.1"/>
    <property type="molecule type" value="Genomic_DNA"/>
</dbReference>
<reference evidence="2 3" key="1">
    <citation type="submission" date="2007-06" db="EMBL/GenBank/DDBJ databases">
        <authorList>
            <person name="Shimkets L."/>
            <person name="Ferriera S."/>
            <person name="Johnson J."/>
            <person name="Kravitz S."/>
            <person name="Beeson K."/>
            <person name="Sutton G."/>
            <person name="Rogers Y.-H."/>
            <person name="Friedman R."/>
            <person name="Frazier M."/>
            <person name="Venter J.C."/>
        </authorList>
    </citation>
    <scope>NUCLEOTIDE SEQUENCE [LARGE SCALE GENOMIC DNA]</scope>
    <source>
        <strain evidence="2 3">SIR-1</strain>
    </source>
</reference>
<evidence type="ECO:0000256" key="1">
    <source>
        <dbReference type="SAM" id="MobiDB-lite"/>
    </source>
</evidence>
<comment type="caution">
    <text evidence="2">The sequence shown here is derived from an EMBL/GenBank/DDBJ whole genome shotgun (WGS) entry which is preliminary data.</text>
</comment>
<keyword evidence="3" id="KW-1185">Reference proteome</keyword>
<dbReference type="AlphaFoldDB" id="A6G6I3"/>
<organism evidence="2 3">
    <name type="scientific">Plesiocystis pacifica SIR-1</name>
    <dbReference type="NCBI Taxonomy" id="391625"/>
    <lineage>
        <taxon>Bacteria</taxon>
        <taxon>Pseudomonadati</taxon>
        <taxon>Myxococcota</taxon>
        <taxon>Polyangia</taxon>
        <taxon>Nannocystales</taxon>
        <taxon>Nannocystaceae</taxon>
        <taxon>Plesiocystis</taxon>
    </lineage>
</organism>
<gene>
    <name evidence="2" type="ORF">PPSIR1_33134</name>
</gene>
<sequence length="219" mass="24786">MDTSTLSRSPRAAFALFPAFLALLACEPRENPYEVEYKGTPDLHKVDNTASEEDLAKMREAAGHPTESDIAKENAAMFEKGAREYIKTRLPEYRDLVETMRGYLGDIEKKAPKWKDDKAFGKFNEGYRKKFKDFRETYNKLTGNGIEGGNTQADISAAFRDLEQLNMDIGPGIADNEALPEAIKRINERLDKISASLDEIEKDDTLETNPDYKPPKKKK</sequence>
<feature type="region of interest" description="Disordered" evidence="1">
    <location>
        <begin position="197"/>
        <end position="219"/>
    </location>
</feature>
<dbReference type="RefSeq" id="WP_006972332.1">
    <property type="nucleotide sequence ID" value="NZ_ABCS01000030.1"/>
</dbReference>
<name>A6G6I3_9BACT</name>
<dbReference type="OrthoDB" id="5507188at2"/>
<protein>
    <submittedName>
        <fullName evidence="2">Uncharacterized protein</fullName>
    </submittedName>
</protein>
<dbReference type="Proteomes" id="UP000005801">
    <property type="component" value="Unassembled WGS sequence"/>
</dbReference>